<accession>W1NRD3</accession>
<dbReference type="AlphaFoldDB" id="W1NRD3"/>
<evidence type="ECO:0000313" key="3">
    <source>
        <dbReference type="Proteomes" id="UP000017836"/>
    </source>
</evidence>
<dbReference type="HOGENOM" id="CLU_643394_0_0_1"/>
<reference evidence="3" key="1">
    <citation type="journal article" date="2013" name="Science">
        <title>The Amborella genome and the evolution of flowering plants.</title>
        <authorList>
            <consortium name="Amborella Genome Project"/>
        </authorList>
    </citation>
    <scope>NUCLEOTIDE SEQUENCE [LARGE SCALE GENOMIC DNA]</scope>
</reference>
<dbReference type="Gramene" id="ERM98417">
    <property type="protein sequence ID" value="ERM98417"/>
    <property type="gene ID" value="AMTR_s00072p00102490"/>
</dbReference>
<protein>
    <submittedName>
        <fullName evidence="2">Uncharacterized protein</fullName>
    </submittedName>
</protein>
<sequence>MTGGRAPHISISAASRPSHRGKAPMEEGSESRGPGVSGSVQGESSHRPTRVAVRALAESSVRSSGDPEGVECDSPKLDDVDMDAVPPPTLLSDEEWREQERERIRDTHEWAMIEDEPKVIRQEVDLTIDHGPLSDEGWIILSKWPGVRRLWAGYTIIFVVSPRGPAIRGIVQFFSRFGSGNISLFLTHFQVDQHCHFRLFIADRLDSYESRPYPISLCCVFSDFQDNDPFDYMFLVMPYFSGQITPPWTPIMISTADEDVYMREMTPWMEEWRDRIAHVIGEVEEGSISLSLYEEKYKVVLRDVAALTNHGEGMMRQLWTAYLGRNQFSGVEVASLHADRDSAIEERDSIAEDLESLHHDFEGMREVKDMAEMERDTIRDELERDPARDGCHELLEDVKGLIDKSGKLLRLLLAMGGNPSLADANPYMRVLLPSSTRNQSQSQASTRMTRS</sequence>
<keyword evidence="3" id="KW-1185">Reference proteome</keyword>
<dbReference type="Proteomes" id="UP000017836">
    <property type="component" value="Unassembled WGS sequence"/>
</dbReference>
<gene>
    <name evidence="2" type="ORF">AMTR_s00072p00102490</name>
</gene>
<organism evidence="2 3">
    <name type="scientific">Amborella trichopoda</name>
    <dbReference type="NCBI Taxonomy" id="13333"/>
    <lineage>
        <taxon>Eukaryota</taxon>
        <taxon>Viridiplantae</taxon>
        <taxon>Streptophyta</taxon>
        <taxon>Embryophyta</taxon>
        <taxon>Tracheophyta</taxon>
        <taxon>Spermatophyta</taxon>
        <taxon>Magnoliopsida</taxon>
        <taxon>Amborellales</taxon>
        <taxon>Amborellaceae</taxon>
        <taxon>Amborella</taxon>
    </lineage>
</organism>
<evidence type="ECO:0000313" key="2">
    <source>
        <dbReference type="EMBL" id="ERM98417.1"/>
    </source>
</evidence>
<proteinExistence type="predicted"/>
<dbReference type="EMBL" id="KI395332">
    <property type="protein sequence ID" value="ERM98417.1"/>
    <property type="molecule type" value="Genomic_DNA"/>
</dbReference>
<feature type="region of interest" description="Disordered" evidence="1">
    <location>
        <begin position="1"/>
        <end position="89"/>
    </location>
</feature>
<name>W1NRD3_AMBTC</name>
<evidence type="ECO:0000256" key="1">
    <source>
        <dbReference type="SAM" id="MobiDB-lite"/>
    </source>
</evidence>